<name>A0A4C1XZ90_EUMVA</name>
<dbReference type="Proteomes" id="UP000299102">
    <property type="component" value="Unassembled WGS sequence"/>
</dbReference>
<dbReference type="EMBL" id="BGZK01001015">
    <property type="protein sequence ID" value="GBP68540.1"/>
    <property type="molecule type" value="Genomic_DNA"/>
</dbReference>
<proteinExistence type="predicted"/>
<evidence type="ECO:0000313" key="1">
    <source>
        <dbReference type="EMBL" id="GBP68540.1"/>
    </source>
</evidence>
<gene>
    <name evidence="1" type="ORF">EVAR_53958_1</name>
</gene>
<keyword evidence="2" id="KW-1185">Reference proteome</keyword>
<protein>
    <submittedName>
        <fullName evidence="1">Uncharacterized protein</fullName>
    </submittedName>
</protein>
<dbReference type="AlphaFoldDB" id="A0A4C1XZ90"/>
<evidence type="ECO:0000313" key="2">
    <source>
        <dbReference type="Proteomes" id="UP000299102"/>
    </source>
</evidence>
<reference evidence="1 2" key="1">
    <citation type="journal article" date="2019" name="Commun. Biol.">
        <title>The bagworm genome reveals a unique fibroin gene that provides high tensile strength.</title>
        <authorList>
            <person name="Kono N."/>
            <person name="Nakamura H."/>
            <person name="Ohtoshi R."/>
            <person name="Tomita M."/>
            <person name="Numata K."/>
            <person name="Arakawa K."/>
        </authorList>
    </citation>
    <scope>NUCLEOTIDE SEQUENCE [LARGE SCALE GENOMIC DNA]</scope>
</reference>
<comment type="caution">
    <text evidence="1">The sequence shown here is derived from an EMBL/GenBank/DDBJ whole genome shotgun (WGS) entry which is preliminary data.</text>
</comment>
<organism evidence="1 2">
    <name type="scientific">Eumeta variegata</name>
    <name type="common">Bagworm moth</name>
    <name type="synonym">Eumeta japonica</name>
    <dbReference type="NCBI Taxonomy" id="151549"/>
    <lineage>
        <taxon>Eukaryota</taxon>
        <taxon>Metazoa</taxon>
        <taxon>Ecdysozoa</taxon>
        <taxon>Arthropoda</taxon>
        <taxon>Hexapoda</taxon>
        <taxon>Insecta</taxon>
        <taxon>Pterygota</taxon>
        <taxon>Neoptera</taxon>
        <taxon>Endopterygota</taxon>
        <taxon>Lepidoptera</taxon>
        <taxon>Glossata</taxon>
        <taxon>Ditrysia</taxon>
        <taxon>Tineoidea</taxon>
        <taxon>Psychidae</taxon>
        <taxon>Oiketicinae</taxon>
        <taxon>Eumeta</taxon>
    </lineage>
</organism>
<accession>A0A4C1XZ90</accession>
<sequence length="320" mass="36180">MFFTCLVYSEKTPNPNRHNFYIVTFKSLNLDYLGHSRNDRICGGRGRHIDSQACQMSRISGHAHFINRRRVLGKDESTRRISRLVPCDVANDFLRNVVHNMTESISISDLRVFKIMEILITVVNCASTNQIISHVCMNSFTNSTHSLVSVARIEIEKHRNIPHKQNDRTGRAAVGHDRIGIPTAAGGRPPRSDRRIRKQIVSDVTRLRIENANSSLGVTLSPPTKRELIHCAYPTTGGRTHGIFIIMAIPGVIRPLRWGRYLPTRAGRLVAARRQICNDANGFILDGEKGRKIRRLDDGKRANLSPDNTIIFFFEITIPL</sequence>